<evidence type="ECO:0000256" key="1">
    <source>
        <dbReference type="SAM" id="MobiDB-lite"/>
    </source>
</evidence>
<feature type="transmembrane region" description="Helical" evidence="2">
    <location>
        <begin position="12"/>
        <end position="34"/>
    </location>
</feature>
<keyword evidence="2" id="KW-1133">Transmembrane helix</keyword>
<evidence type="ECO:0000313" key="3">
    <source>
        <dbReference type="EMBL" id="TFC18735.1"/>
    </source>
</evidence>
<sequence length="104" mass="11352">MMWGNGYNMGAAGWVWPIGLLLLVGIVLLVIWAVRASGGGANRGRRDDSSADSRPRGPSAARQVLDERFAKGELNAEEYRERLTVPHQSSPLSSELRHFGYGGQ</sequence>
<evidence type="ECO:0000313" key="4">
    <source>
        <dbReference type="Proteomes" id="UP000297604"/>
    </source>
</evidence>
<proteinExistence type="predicted"/>
<dbReference type="Proteomes" id="UP000297604">
    <property type="component" value="Unassembled WGS sequence"/>
</dbReference>
<protein>
    <submittedName>
        <fullName evidence="3">SHOCT domain-containing protein</fullName>
    </submittedName>
</protein>
<feature type="compositionally biased region" description="Basic and acidic residues" evidence="1">
    <location>
        <begin position="44"/>
        <end position="55"/>
    </location>
</feature>
<reference evidence="3 4" key="1">
    <citation type="submission" date="2019-03" db="EMBL/GenBank/DDBJ databases">
        <title>Genomics of glacier-inhabiting Cryobacterium strains.</title>
        <authorList>
            <person name="Liu Q."/>
            <person name="Xin Y.-H."/>
        </authorList>
    </citation>
    <scope>NUCLEOTIDE SEQUENCE [LARGE SCALE GENOMIC DNA]</scope>
    <source>
        <strain evidence="3 4">MDB1-5</strain>
    </source>
</reference>
<keyword evidence="4" id="KW-1185">Reference proteome</keyword>
<comment type="caution">
    <text evidence="3">The sequence shown here is derived from an EMBL/GenBank/DDBJ whole genome shotgun (WGS) entry which is preliminary data.</text>
</comment>
<keyword evidence="2" id="KW-0812">Transmembrane</keyword>
<name>A0ABY2IKQ4_9MICO</name>
<feature type="region of interest" description="Disordered" evidence="1">
    <location>
        <begin position="38"/>
        <end position="62"/>
    </location>
</feature>
<dbReference type="EMBL" id="SOFS01000031">
    <property type="protein sequence ID" value="TFC18735.1"/>
    <property type="molecule type" value="Genomic_DNA"/>
</dbReference>
<keyword evidence="2" id="KW-0472">Membrane</keyword>
<evidence type="ECO:0000256" key="2">
    <source>
        <dbReference type="SAM" id="Phobius"/>
    </source>
</evidence>
<organism evidence="3 4">
    <name type="scientific">Cryobacterium glucosi</name>
    <dbReference type="NCBI Taxonomy" id="1259175"/>
    <lineage>
        <taxon>Bacteria</taxon>
        <taxon>Bacillati</taxon>
        <taxon>Actinomycetota</taxon>
        <taxon>Actinomycetes</taxon>
        <taxon>Micrococcales</taxon>
        <taxon>Microbacteriaceae</taxon>
        <taxon>Cryobacterium</taxon>
    </lineage>
</organism>
<accession>A0ABY2IKQ4</accession>
<gene>
    <name evidence="3" type="ORF">E3O46_13485</name>
</gene>
<feature type="region of interest" description="Disordered" evidence="1">
    <location>
        <begin position="82"/>
        <end position="104"/>
    </location>
</feature>